<dbReference type="Proteomes" id="UP001597169">
    <property type="component" value="Unassembled WGS sequence"/>
</dbReference>
<evidence type="ECO:0000313" key="4">
    <source>
        <dbReference type="Proteomes" id="UP001597169"/>
    </source>
</evidence>
<sequence length="151" mass="17261">MRMMLMIKATDYSETGVNYSSEHTKKLQEYKTMLAREGILLAEEELQPSTRGIKITYSQDGKPELLAGPFEGNSKELVAAYYVFDVETEEEAVQWALRMPIGAGQAGHELELRWLAEKGERKREPVIEGMEADLQEQLYIYQNQPKGSERV</sequence>
<dbReference type="Gene3D" id="3.30.70.1060">
    <property type="entry name" value="Dimeric alpha+beta barrel"/>
    <property type="match status" value="1"/>
</dbReference>
<evidence type="ECO:0000259" key="2">
    <source>
        <dbReference type="Pfam" id="PF03795"/>
    </source>
</evidence>
<reference evidence="4" key="1">
    <citation type="journal article" date="2019" name="Int. J. Syst. Evol. Microbiol.">
        <title>The Global Catalogue of Microorganisms (GCM) 10K type strain sequencing project: providing services to taxonomists for standard genome sequencing and annotation.</title>
        <authorList>
            <consortium name="The Broad Institute Genomics Platform"/>
            <consortium name="The Broad Institute Genome Sequencing Center for Infectious Disease"/>
            <person name="Wu L."/>
            <person name="Ma J."/>
        </authorList>
    </citation>
    <scope>NUCLEOTIDE SEQUENCE [LARGE SCALE GENOMIC DNA]</scope>
    <source>
        <strain evidence="4">CCUG 53519</strain>
    </source>
</reference>
<evidence type="ECO:0000313" key="3">
    <source>
        <dbReference type="EMBL" id="MFD1129479.1"/>
    </source>
</evidence>
<dbReference type="RefSeq" id="WP_251582434.1">
    <property type="nucleotide sequence ID" value="NZ_JBHTKX010000001.1"/>
</dbReference>
<comment type="caution">
    <text evidence="3">The sequence shown here is derived from an EMBL/GenBank/DDBJ whole genome shotgun (WGS) entry which is preliminary data.</text>
</comment>
<dbReference type="InterPro" id="IPR011008">
    <property type="entry name" value="Dimeric_a/b-barrel"/>
</dbReference>
<protein>
    <submittedName>
        <fullName evidence="3">YciI family protein</fullName>
    </submittedName>
</protein>
<organism evidence="3 4">
    <name type="scientific">Paenibacillus provencensis</name>
    <dbReference type="NCBI Taxonomy" id="441151"/>
    <lineage>
        <taxon>Bacteria</taxon>
        <taxon>Bacillati</taxon>
        <taxon>Bacillota</taxon>
        <taxon>Bacilli</taxon>
        <taxon>Bacillales</taxon>
        <taxon>Paenibacillaceae</taxon>
        <taxon>Paenibacillus</taxon>
    </lineage>
</organism>
<feature type="domain" description="YCII-related" evidence="2">
    <location>
        <begin position="1"/>
        <end position="103"/>
    </location>
</feature>
<dbReference type="PANTHER" id="PTHR35174">
    <property type="entry name" value="BLL7171 PROTEIN-RELATED"/>
    <property type="match status" value="1"/>
</dbReference>
<evidence type="ECO:0000256" key="1">
    <source>
        <dbReference type="ARBA" id="ARBA00007689"/>
    </source>
</evidence>
<accession>A0ABW3Q294</accession>
<dbReference type="EMBL" id="JBHTKX010000001">
    <property type="protein sequence ID" value="MFD1129479.1"/>
    <property type="molecule type" value="Genomic_DNA"/>
</dbReference>
<dbReference type="InterPro" id="IPR005545">
    <property type="entry name" value="YCII"/>
</dbReference>
<dbReference type="SUPFAM" id="SSF54909">
    <property type="entry name" value="Dimeric alpha+beta barrel"/>
    <property type="match status" value="1"/>
</dbReference>
<gene>
    <name evidence="3" type="ORF">ACFQ3J_14995</name>
</gene>
<keyword evidence="4" id="KW-1185">Reference proteome</keyword>
<proteinExistence type="inferred from homology"/>
<dbReference type="Pfam" id="PF03795">
    <property type="entry name" value="YCII"/>
    <property type="match status" value="1"/>
</dbReference>
<name>A0ABW3Q294_9BACL</name>
<comment type="similarity">
    <text evidence="1">Belongs to the YciI family.</text>
</comment>